<proteinExistence type="predicted"/>
<dbReference type="Gene3D" id="3.20.20.80">
    <property type="entry name" value="Glycosidases"/>
    <property type="match status" value="1"/>
</dbReference>
<dbReference type="KEGG" id="hyg:AUC43_13770"/>
<dbReference type="GO" id="GO:0004553">
    <property type="term" value="F:hydrolase activity, hydrolyzing O-glycosyl compounds"/>
    <property type="evidence" value="ECO:0007669"/>
    <property type="project" value="InterPro"/>
</dbReference>
<dbReference type="GO" id="GO:0005975">
    <property type="term" value="P:carbohydrate metabolic process"/>
    <property type="evidence" value="ECO:0007669"/>
    <property type="project" value="InterPro"/>
</dbReference>
<dbReference type="Proteomes" id="UP000059542">
    <property type="component" value="Chromosome"/>
</dbReference>
<organism evidence="2 3">
    <name type="scientific">Hymenobacter sedentarius</name>
    <dbReference type="NCBI Taxonomy" id="1411621"/>
    <lineage>
        <taxon>Bacteria</taxon>
        <taxon>Pseudomonadati</taxon>
        <taxon>Bacteroidota</taxon>
        <taxon>Cytophagia</taxon>
        <taxon>Cytophagales</taxon>
        <taxon>Hymenobacteraceae</taxon>
        <taxon>Hymenobacter</taxon>
    </lineage>
</organism>
<feature type="domain" description="Glycoside hydrolase family 2 catalytic" evidence="1">
    <location>
        <begin position="42"/>
        <end position="188"/>
    </location>
</feature>
<dbReference type="STRING" id="1411621.AUC43_13770"/>
<dbReference type="EMBL" id="CP013909">
    <property type="protein sequence ID" value="ALW86064.1"/>
    <property type="molecule type" value="Genomic_DNA"/>
</dbReference>
<dbReference type="SUPFAM" id="SSF51445">
    <property type="entry name" value="(Trans)glycosidases"/>
    <property type="match status" value="1"/>
</dbReference>
<keyword evidence="3" id="KW-1185">Reference proteome</keyword>
<name>A0A0U4ARI9_9BACT</name>
<reference evidence="2 3" key="1">
    <citation type="submission" date="2015-12" db="EMBL/GenBank/DDBJ databases">
        <authorList>
            <person name="Shamseldin A."/>
            <person name="Moawad H."/>
            <person name="Abd El-Rahim W.M."/>
            <person name="Sadowsky M.J."/>
        </authorList>
    </citation>
    <scope>NUCLEOTIDE SEQUENCE [LARGE SCALE GENOMIC DNA]</scope>
    <source>
        <strain evidence="2 3">DG5B</strain>
    </source>
</reference>
<dbReference type="Pfam" id="PF02836">
    <property type="entry name" value="Glyco_hydro_2_C"/>
    <property type="match status" value="1"/>
</dbReference>
<dbReference type="AlphaFoldDB" id="A0A0U4ARI9"/>
<evidence type="ECO:0000313" key="3">
    <source>
        <dbReference type="Proteomes" id="UP000059542"/>
    </source>
</evidence>
<dbReference type="InterPro" id="IPR017853">
    <property type="entry name" value="GH"/>
</dbReference>
<sequence length="400" mass="44624">MERQGRPYRIRGAGATQHFERIREAGGNSVRLWTADYAGPLLDEAHRNGLTVMLGLWLAPEGKAMDYNDRTAVQTQLQRIRGEVLRFRKHPALLMWCIGNELDLGKVNPKMYSAMNEVAVMIHKLDPNHPVTTPLAVIATSIPLLQRRAPAIDVLSVNKYGGLNKLPEQLRIIGWKGPYIVTEYGTKGYWESDSTKWAVPLELNSAQKAAFIAKRYRHTMVEDSAHCLGSYVFFWGTKFEKTPTWFSLFSEDGEKTLAVDTLQYLWQGKKPANFAPSIIHMTLAGKRDVNFPHLRTNTEYPATAVARDPESQALTAEWELWPELPPTANADEPVEPLTGYISQPSTHGATLRTPLRPGAYRLLLWIHDGHGGVATANIPFYCEGGKSGQAAGVPAEAQLR</sequence>
<gene>
    <name evidence="2" type="ORF">AUC43_13770</name>
</gene>
<protein>
    <recommendedName>
        <fullName evidence="1">Glycoside hydrolase family 2 catalytic domain-containing protein</fullName>
    </recommendedName>
</protein>
<evidence type="ECO:0000259" key="1">
    <source>
        <dbReference type="Pfam" id="PF02836"/>
    </source>
</evidence>
<dbReference type="InterPro" id="IPR006103">
    <property type="entry name" value="Glyco_hydro_2_cat"/>
</dbReference>
<accession>A0A0U4ARI9</accession>
<evidence type="ECO:0000313" key="2">
    <source>
        <dbReference type="EMBL" id="ALW86064.1"/>
    </source>
</evidence>